<evidence type="ECO:0000313" key="4">
    <source>
        <dbReference type="Proteomes" id="UP001157355"/>
    </source>
</evidence>
<sequence>MTIQTNLLFDTLCTDLCASYVRRETRFYHVDHPTEPLSRRDIEQAFIATLGTRYPVEQVTQPLLKQVFDIGIERKHSDRNRSVPVWGGSMACHPGNPNRVIWKSNGTVSLNTWKSPTYRGLGITEATYGPFEEFFNWVFPREEERTRILDWLAYCLQHEDQKPAWALLLYSKEKGTGKSTFCDLARNLFGADNTATQNNVDKLTSRFNNFAFTNRLVISEELSLRPDSNQSNALKTYITDKVVATERKGREAEQTPLVSCFLFTTNHLPTFLEQGERRYYIVNTGHAGYASGPRAGEFSTLVGQIVAAMREPAQIAYLYNALMARTLSDSFDGQTLNTELHGTPLMKQLQGAAAHTNIEQLQEFLDAKKYLIVTQTEVADFVASTFRNSANATRHLMMELGWTHCNVKWGGADYARVLWAKPGHSVADGNIYNSNGLVAAVCDYLPATVVIN</sequence>
<comment type="caution">
    <text evidence="3">The sequence shown here is derived from an EMBL/GenBank/DDBJ whole genome shotgun (WGS) entry which is preliminary data.</text>
</comment>
<keyword evidence="4" id="KW-1185">Reference proteome</keyword>
<dbReference type="EMBL" id="BSPP01000006">
    <property type="protein sequence ID" value="GLS86729.1"/>
    <property type="molecule type" value="Genomic_DNA"/>
</dbReference>
<name>A0AA37TS09_9RHOB</name>
<dbReference type="InterPro" id="IPR027417">
    <property type="entry name" value="P-loop_NTPase"/>
</dbReference>
<dbReference type="Proteomes" id="UP001157355">
    <property type="component" value="Unassembled WGS sequence"/>
</dbReference>
<organism evidence="3 4">
    <name type="scientific">Cypionkella aquatica</name>
    <dbReference type="NCBI Taxonomy" id="1756042"/>
    <lineage>
        <taxon>Bacteria</taxon>
        <taxon>Pseudomonadati</taxon>
        <taxon>Pseudomonadota</taxon>
        <taxon>Alphaproteobacteria</taxon>
        <taxon>Rhodobacterales</taxon>
        <taxon>Paracoccaceae</taxon>
        <taxon>Cypionkella</taxon>
    </lineage>
</organism>
<protein>
    <recommendedName>
        <fullName evidence="1">NrS-1 polymerase-like helicase domain-containing protein</fullName>
    </recommendedName>
</protein>
<evidence type="ECO:0000259" key="1">
    <source>
        <dbReference type="Pfam" id="PF19263"/>
    </source>
</evidence>
<reference evidence="3" key="2">
    <citation type="submission" date="2023-01" db="EMBL/GenBank/DDBJ databases">
        <title>Draft genome sequence of Cypionkella aquatica strain NBRC 111766.</title>
        <authorList>
            <person name="Sun Q."/>
            <person name="Mori K."/>
        </authorList>
    </citation>
    <scope>NUCLEOTIDE SEQUENCE</scope>
    <source>
        <strain evidence="3">NBRC 111766</strain>
    </source>
</reference>
<reference evidence="3 4" key="1">
    <citation type="journal article" date="2014" name="Int. J. Syst. Evol. Microbiol.">
        <title>Complete genome sequence of Corynebacterium casei LMG S-19264T (=DSM 44701T), isolated from a smear-ripened cheese.</title>
        <authorList>
            <consortium name="US DOE Joint Genome Institute (JGI-PGF)"/>
            <person name="Walter F."/>
            <person name="Albersmeier A."/>
            <person name="Kalinowski J."/>
            <person name="Ruckert C."/>
        </authorList>
    </citation>
    <scope>NUCLEOTIDE SEQUENCE [LARGE SCALE GENOMIC DNA]</scope>
    <source>
        <strain evidence="3 4">NBRC 111766</strain>
    </source>
</reference>
<dbReference type="Pfam" id="PF19263">
    <property type="entry name" value="DUF5906"/>
    <property type="match status" value="1"/>
</dbReference>
<dbReference type="Gene3D" id="3.40.50.300">
    <property type="entry name" value="P-loop containing nucleotide triphosphate hydrolases"/>
    <property type="match status" value="1"/>
</dbReference>
<evidence type="ECO:0000313" key="2">
    <source>
        <dbReference type="EMBL" id="GLS85158.1"/>
    </source>
</evidence>
<dbReference type="SUPFAM" id="SSF52540">
    <property type="entry name" value="P-loop containing nucleoside triphosphate hydrolases"/>
    <property type="match status" value="1"/>
</dbReference>
<accession>A0AA37TS09</accession>
<evidence type="ECO:0000313" key="3">
    <source>
        <dbReference type="EMBL" id="GLS86729.1"/>
    </source>
</evidence>
<dbReference type="InterPro" id="IPR045455">
    <property type="entry name" value="NrS-1_pol-like_helicase"/>
</dbReference>
<feature type="domain" description="NrS-1 polymerase-like helicase" evidence="1">
    <location>
        <begin position="169"/>
        <end position="278"/>
    </location>
</feature>
<dbReference type="EMBL" id="BSPP01000001">
    <property type="protein sequence ID" value="GLS85158.1"/>
    <property type="molecule type" value="Genomic_DNA"/>
</dbReference>
<proteinExistence type="predicted"/>
<dbReference type="AlphaFoldDB" id="A0AA37TS09"/>
<dbReference type="RefSeq" id="WP_284323385.1">
    <property type="nucleotide sequence ID" value="NZ_BSPP01000001.1"/>
</dbReference>
<gene>
    <name evidence="2" type="ORF">GCM10010873_01310</name>
    <name evidence="3" type="ORF">GCM10010873_17030</name>
</gene>